<reference evidence="5 6" key="2">
    <citation type="submission" date="2024-10" db="EMBL/GenBank/DDBJ databases">
        <authorList>
            <person name="Ryan C."/>
        </authorList>
    </citation>
    <scope>NUCLEOTIDE SEQUENCE [LARGE SCALE GENOMIC DNA]</scope>
</reference>
<sequence length="176" mass="18672">MISWLPHVSLHICFSCLVHAKLAFAMPSLSSPLAPKGQLMTTKHTTTAVLLILISIVLLASSCEARGLRVHGKGRSSSKSSHLPGKGVAKTSLEADDWETRQTEAGSTVHAAIDDHMMAQVDAKAKEGVAMASSTVASGTVGATPVVRVSQRLSRREDTGFHLDYAGPRTHTPSHN</sequence>
<evidence type="ECO:0000313" key="5">
    <source>
        <dbReference type="EMBL" id="CAL5069304.1"/>
    </source>
</evidence>
<keyword evidence="2" id="KW-1133">Transmembrane helix</keyword>
<name>A0ABC9F5X3_9POAL</name>
<dbReference type="PANTHER" id="PTHR34961">
    <property type="entry name" value="TRANSMEMBRANE PROTEIN"/>
    <property type="match status" value="1"/>
</dbReference>
<dbReference type="EMBL" id="OZ075141">
    <property type="protein sequence ID" value="CAL5030638.1"/>
    <property type="molecule type" value="Genomic_DNA"/>
</dbReference>
<accession>A0ABC9F5X3</accession>
<evidence type="ECO:0000313" key="6">
    <source>
        <dbReference type="Proteomes" id="UP001497457"/>
    </source>
</evidence>
<dbReference type="PANTHER" id="PTHR34961:SF11">
    <property type="entry name" value="OS04G0554900 PROTEIN"/>
    <property type="match status" value="1"/>
</dbReference>
<feature type="compositionally biased region" description="Low complexity" evidence="1">
    <location>
        <begin position="77"/>
        <end position="87"/>
    </location>
</feature>
<dbReference type="AlphaFoldDB" id="A0ABC9F5X3"/>
<reference evidence="6" key="1">
    <citation type="submission" date="2024-06" db="EMBL/GenBank/DDBJ databases">
        <authorList>
            <person name="Ryan C."/>
        </authorList>
    </citation>
    <scope>NUCLEOTIDE SEQUENCE [LARGE SCALE GENOMIC DNA]</scope>
</reference>
<keyword evidence="2" id="KW-0812">Transmembrane</keyword>
<evidence type="ECO:0000256" key="2">
    <source>
        <dbReference type="SAM" id="Phobius"/>
    </source>
</evidence>
<dbReference type="InterPro" id="IPR053313">
    <property type="entry name" value="RGF"/>
</dbReference>
<dbReference type="Proteomes" id="UP001497457">
    <property type="component" value="Chromosome 5rd"/>
</dbReference>
<organism evidence="5 6">
    <name type="scientific">Urochloa decumbens</name>
    <dbReference type="NCBI Taxonomy" id="240449"/>
    <lineage>
        <taxon>Eukaryota</taxon>
        <taxon>Viridiplantae</taxon>
        <taxon>Streptophyta</taxon>
        <taxon>Embryophyta</taxon>
        <taxon>Tracheophyta</taxon>
        <taxon>Spermatophyta</taxon>
        <taxon>Magnoliopsida</taxon>
        <taxon>Liliopsida</taxon>
        <taxon>Poales</taxon>
        <taxon>Poaceae</taxon>
        <taxon>PACMAD clade</taxon>
        <taxon>Panicoideae</taxon>
        <taxon>Panicodae</taxon>
        <taxon>Paniceae</taxon>
        <taxon>Melinidinae</taxon>
        <taxon>Urochloa</taxon>
    </lineage>
</organism>
<dbReference type="Proteomes" id="UP001497457">
    <property type="component" value="Chromosome 31b"/>
</dbReference>
<feature type="chain" id="PRO_5044721905" evidence="3">
    <location>
        <begin position="26"/>
        <end position="176"/>
    </location>
</feature>
<feature type="signal peptide" evidence="3">
    <location>
        <begin position="1"/>
        <end position="25"/>
    </location>
</feature>
<evidence type="ECO:0000256" key="3">
    <source>
        <dbReference type="SAM" id="SignalP"/>
    </source>
</evidence>
<evidence type="ECO:0000313" key="4">
    <source>
        <dbReference type="EMBL" id="CAL5030638.1"/>
    </source>
</evidence>
<keyword evidence="6" id="KW-1185">Reference proteome</keyword>
<protein>
    <submittedName>
        <fullName evidence="5">Uncharacterized protein</fullName>
    </submittedName>
</protein>
<evidence type="ECO:0000256" key="1">
    <source>
        <dbReference type="SAM" id="MobiDB-lite"/>
    </source>
</evidence>
<dbReference type="EMBL" id="OZ075115">
    <property type="protein sequence ID" value="CAL5069304.1"/>
    <property type="molecule type" value="Genomic_DNA"/>
</dbReference>
<keyword evidence="2" id="KW-0472">Membrane</keyword>
<proteinExistence type="predicted"/>
<keyword evidence="3" id="KW-0732">Signal</keyword>
<feature type="transmembrane region" description="Helical" evidence="2">
    <location>
        <begin position="49"/>
        <end position="68"/>
    </location>
</feature>
<gene>
    <name evidence="5" type="ORF">URODEC1_LOCUS102119</name>
    <name evidence="4" type="ORF">URODEC1_LOCUS81126</name>
</gene>
<feature type="region of interest" description="Disordered" evidence="1">
    <location>
        <begin position="71"/>
        <end position="93"/>
    </location>
</feature>